<evidence type="ECO:0000313" key="4">
    <source>
        <dbReference type="EMBL" id="MBB4683736.1"/>
    </source>
</evidence>
<dbReference type="InterPro" id="IPR002514">
    <property type="entry name" value="Transposase_8"/>
</dbReference>
<feature type="coiled-coil region" evidence="2">
    <location>
        <begin position="43"/>
        <end position="77"/>
    </location>
</feature>
<dbReference type="GO" id="GO:0006313">
    <property type="term" value="P:DNA transposition"/>
    <property type="evidence" value="ECO:0007669"/>
    <property type="project" value="InterPro"/>
</dbReference>
<feature type="domain" description="Integrase catalytic" evidence="3">
    <location>
        <begin position="202"/>
        <end position="365"/>
    </location>
</feature>
<dbReference type="Proteomes" id="UP000581769">
    <property type="component" value="Unassembled WGS sequence"/>
</dbReference>
<dbReference type="GO" id="GO:0003677">
    <property type="term" value="F:DNA binding"/>
    <property type="evidence" value="ECO:0007669"/>
    <property type="project" value="InterPro"/>
</dbReference>
<keyword evidence="2" id="KW-0175">Coiled coil</keyword>
<dbReference type="Pfam" id="PF00665">
    <property type="entry name" value="rve"/>
    <property type="match status" value="1"/>
</dbReference>
<dbReference type="GO" id="GO:0004803">
    <property type="term" value="F:transposase activity"/>
    <property type="evidence" value="ECO:0007669"/>
    <property type="project" value="InterPro"/>
</dbReference>
<dbReference type="Pfam" id="PF13333">
    <property type="entry name" value="rve_2"/>
    <property type="match status" value="1"/>
</dbReference>
<dbReference type="InterPro" id="IPR025948">
    <property type="entry name" value="HTH-like_dom"/>
</dbReference>
<proteinExistence type="predicted"/>
<dbReference type="Gene3D" id="3.30.420.10">
    <property type="entry name" value="Ribonuclease H-like superfamily/Ribonuclease H"/>
    <property type="match status" value="1"/>
</dbReference>
<dbReference type="NCBIfam" id="NF033516">
    <property type="entry name" value="transpos_IS3"/>
    <property type="match status" value="1"/>
</dbReference>
<dbReference type="InterPro" id="IPR036397">
    <property type="entry name" value="RNaseH_sf"/>
</dbReference>
<dbReference type="SUPFAM" id="SSF53098">
    <property type="entry name" value="Ribonuclease H-like"/>
    <property type="match status" value="1"/>
</dbReference>
<dbReference type="InterPro" id="IPR001584">
    <property type="entry name" value="Integrase_cat-core"/>
</dbReference>
<name>A0A840IN09_9PSEU</name>
<evidence type="ECO:0000256" key="1">
    <source>
        <dbReference type="ARBA" id="ARBA00002286"/>
    </source>
</evidence>
<dbReference type="PANTHER" id="PTHR46889">
    <property type="entry name" value="TRANSPOSASE INSF FOR INSERTION SEQUENCE IS3B-RELATED"/>
    <property type="match status" value="1"/>
</dbReference>
<dbReference type="InterPro" id="IPR048020">
    <property type="entry name" value="Transpos_IS3"/>
</dbReference>
<dbReference type="Pfam" id="PF01527">
    <property type="entry name" value="HTH_Tnp_1"/>
    <property type="match status" value="1"/>
</dbReference>
<dbReference type="AlphaFoldDB" id="A0A840IN09"/>
<dbReference type="SUPFAM" id="SSF46689">
    <property type="entry name" value="Homeodomain-like"/>
    <property type="match status" value="1"/>
</dbReference>
<dbReference type="InterPro" id="IPR050900">
    <property type="entry name" value="Transposase_IS3/IS150/IS904"/>
</dbReference>
<dbReference type="Pfam" id="PF13276">
    <property type="entry name" value="HTH_21"/>
    <property type="match status" value="1"/>
</dbReference>
<evidence type="ECO:0000256" key="2">
    <source>
        <dbReference type="SAM" id="Coils"/>
    </source>
</evidence>
<dbReference type="PROSITE" id="PS50994">
    <property type="entry name" value="INTEGRASE"/>
    <property type="match status" value="1"/>
</dbReference>
<dbReference type="InterPro" id="IPR012337">
    <property type="entry name" value="RNaseH-like_sf"/>
</dbReference>
<comment type="function">
    <text evidence="1">Involved in the transposition of the insertion sequence.</text>
</comment>
<reference evidence="4 5" key="1">
    <citation type="submission" date="2020-08" db="EMBL/GenBank/DDBJ databases">
        <title>Sequencing the genomes of 1000 actinobacteria strains.</title>
        <authorList>
            <person name="Klenk H.-P."/>
        </authorList>
    </citation>
    <scope>NUCLEOTIDE SEQUENCE [LARGE SCALE GENOMIC DNA]</scope>
    <source>
        <strain evidence="4 5">DSM 45859</strain>
    </source>
</reference>
<dbReference type="Gene3D" id="1.10.10.60">
    <property type="entry name" value="Homeodomain-like"/>
    <property type="match status" value="1"/>
</dbReference>
<dbReference type="InterPro" id="IPR009057">
    <property type="entry name" value="Homeodomain-like_sf"/>
</dbReference>
<accession>A0A840IN09</accession>
<sequence>MLDLIEAGRKVADVAHDLGLSDQTIYSWRRQDRIDRGLESGLTSAEKAELTAAKKRIAELESELAVHRRATELLKEAVRPKARYAAIAAMTEEGLPAQLACRVLGVSESGFYAWRSRSPSARSIRHAWLTDLITEIHQNSQGRYGARRVHAELRLGRGIQVGHGAVEMLMRRARLVGAMGRPRWKRTKPDEIAKDLVKRDFTAAGPNRKWLTDITEHRTREGQVYCAVVLDVYSRRVVGWSIDSSPTAALVTNALGMAIDNRAPQSGTIIHSDQGVQYGSWAFTKRAKDSGLVPSMGSVGDCYDNAMMESFWSRMQVELLDRHRWRTRVELANAIFEYLEIWHNRQRRHSSLGWLSPVEYEKATIVA</sequence>
<dbReference type="GO" id="GO:0015074">
    <property type="term" value="P:DNA integration"/>
    <property type="evidence" value="ECO:0007669"/>
    <property type="project" value="InterPro"/>
</dbReference>
<evidence type="ECO:0000313" key="5">
    <source>
        <dbReference type="Proteomes" id="UP000581769"/>
    </source>
</evidence>
<protein>
    <submittedName>
        <fullName evidence="4">Transposase InsO family protein/transposase-like protein</fullName>
    </submittedName>
</protein>
<dbReference type="EMBL" id="JACHMG010000001">
    <property type="protein sequence ID" value="MBB4683736.1"/>
    <property type="molecule type" value="Genomic_DNA"/>
</dbReference>
<gene>
    <name evidence="4" type="ORF">BJY18_001221</name>
</gene>
<evidence type="ECO:0000259" key="3">
    <source>
        <dbReference type="PROSITE" id="PS50994"/>
    </source>
</evidence>
<comment type="caution">
    <text evidence="4">The sequence shown here is derived from an EMBL/GenBank/DDBJ whole genome shotgun (WGS) entry which is preliminary data.</text>
</comment>
<dbReference type="PANTHER" id="PTHR46889:SF4">
    <property type="entry name" value="TRANSPOSASE INSO FOR INSERTION SEQUENCE ELEMENT IS911B-RELATED"/>
    <property type="match status" value="1"/>
</dbReference>
<organism evidence="4 5">
    <name type="scientific">Amycolatopsis jiangsuensis</name>
    <dbReference type="NCBI Taxonomy" id="1181879"/>
    <lineage>
        <taxon>Bacteria</taxon>
        <taxon>Bacillati</taxon>
        <taxon>Actinomycetota</taxon>
        <taxon>Actinomycetes</taxon>
        <taxon>Pseudonocardiales</taxon>
        <taxon>Pseudonocardiaceae</taxon>
        <taxon>Amycolatopsis</taxon>
    </lineage>
</organism>
<keyword evidence="5" id="KW-1185">Reference proteome</keyword>